<evidence type="ECO:0008006" key="3">
    <source>
        <dbReference type="Google" id="ProtNLM"/>
    </source>
</evidence>
<dbReference type="RefSeq" id="WP_302075720.1">
    <property type="nucleotide sequence ID" value="NZ_JAUKWQ010000001.1"/>
</dbReference>
<evidence type="ECO:0000313" key="2">
    <source>
        <dbReference type="Proteomes" id="UP001169006"/>
    </source>
</evidence>
<evidence type="ECO:0000313" key="1">
    <source>
        <dbReference type="EMBL" id="MDO1581621.1"/>
    </source>
</evidence>
<proteinExistence type="predicted"/>
<reference evidence="1" key="2">
    <citation type="submission" date="2023-07" db="EMBL/GenBank/DDBJ databases">
        <authorList>
            <person name="Sun H."/>
        </authorList>
    </citation>
    <scope>NUCLEOTIDE SEQUENCE</scope>
    <source>
        <strain evidence="1">05753</strain>
    </source>
</reference>
<dbReference type="EMBL" id="JAUKWQ010000001">
    <property type="protein sequence ID" value="MDO1581621.1"/>
    <property type="molecule type" value="Genomic_DNA"/>
</dbReference>
<reference evidence="1" key="1">
    <citation type="journal article" date="2015" name="Int. J. Syst. Evol. Microbiol.">
        <title>Rhizobium oryzicola sp. nov., potential plant-growth-promoting endophytic bacteria isolated from rice roots.</title>
        <authorList>
            <person name="Zhang X.X."/>
            <person name="Gao J.S."/>
            <person name="Cao Y.H."/>
            <person name="Sheirdil R.A."/>
            <person name="Wang X.C."/>
            <person name="Zhang L."/>
        </authorList>
    </citation>
    <scope>NUCLEOTIDE SEQUENCE</scope>
    <source>
        <strain evidence="1">05753</strain>
    </source>
</reference>
<dbReference type="Proteomes" id="UP001169006">
    <property type="component" value="Unassembled WGS sequence"/>
</dbReference>
<gene>
    <name evidence="1" type="ORF">Q2T52_05870</name>
</gene>
<accession>A0ABT8ST95</accession>
<name>A0ABT8ST95_9HYPH</name>
<comment type="caution">
    <text evidence="1">The sequence shown here is derived from an EMBL/GenBank/DDBJ whole genome shotgun (WGS) entry which is preliminary data.</text>
</comment>
<protein>
    <recommendedName>
        <fullName evidence="3">DUF1127 domain-containing protein</fullName>
    </recommendedName>
</protein>
<sequence length="96" mass="11072">MRTIDRATDSVSSPILPLLSGVVRGLRRLTSILPRMRYRGKHTNRLDELNEHCLRDLSLNEEHMFAEGRTRAERQDARLQEARRLALMLMMGTGGR</sequence>
<keyword evidence="2" id="KW-1185">Reference proteome</keyword>
<organism evidence="1 2">
    <name type="scientific">Rhizobium oryzicola</name>
    <dbReference type="NCBI Taxonomy" id="1232668"/>
    <lineage>
        <taxon>Bacteria</taxon>
        <taxon>Pseudomonadati</taxon>
        <taxon>Pseudomonadota</taxon>
        <taxon>Alphaproteobacteria</taxon>
        <taxon>Hyphomicrobiales</taxon>
        <taxon>Rhizobiaceae</taxon>
        <taxon>Rhizobium/Agrobacterium group</taxon>
        <taxon>Rhizobium</taxon>
    </lineage>
</organism>